<evidence type="ECO:0000256" key="2">
    <source>
        <dbReference type="ARBA" id="ARBA00022801"/>
    </source>
</evidence>
<comment type="caution">
    <text evidence="4">The sequence shown here is derived from an EMBL/GenBank/DDBJ whole genome shotgun (WGS) entry which is preliminary data.</text>
</comment>
<comment type="catalytic activity">
    <reaction evidence="3">
        <text>UTP + H2O = UMP + diphosphate + H(+)</text>
        <dbReference type="Rhea" id="RHEA:29395"/>
        <dbReference type="ChEBI" id="CHEBI:15377"/>
        <dbReference type="ChEBI" id="CHEBI:15378"/>
        <dbReference type="ChEBI" id="CHEBI:33019"/>
        <dbReference type="ChEBI" id="CHEBI:46398"/>
        <dbReference type="ChEBI" id="CHEBI:57865"/>
        <dbReference type="EC" id="3.6.1.9"/>
    </reaction>
</comment>
<feature type="site" description="Important for substrate specificity" evidence="3">
    <location>
        <position position="12"/>
    </location>
</feature>
<name>A0A1F5SES4_9BACT</name>
<dbReference type="Pfam" id="PF02545">
    <property type="entry name" value="Maf"/>
    <property type="match status" value="1"/>
</dbReference>
<dbReference type="InterPro" id="IPR029001">
    <property type="entry name" value="ITPase-like_fam"/>
</dbReference>
<dbReference type="GO" id="GO:0036218">
    <property type="term" value="F:dTTP diphosphatase activity"/>
    <property type="evidence" value="ECO:0007669"/>
    <property type="project" value="RHEA"/>
</dbReference>
<organism evidence="4 5">
    <name type="scientific">Candidatus Falkowbacteria bacterium RIFOXYA2_FULL_47_19</name>
    <dbReference type="NCBI Taxonomy" id="1797994"/>
    <lineage>
        <taxon>Bacteria</taxon>
        <taxon>Candidatus Falkowiibacteriota</taxon>
    </lineage>
</organism>
<comment type="catalytic activity">
    <reaction evidence="3">
        <text>dTTP + H2O = dTMP + diphosphate + H(+)</text>
        <dbReference type="Rhea" id="RHEA:28534"/>
        <dbReference type="ChEBI" id="CHEBI:15377"/>
        <dbReference type="ChEBI" id="CHEBI:15378"/>
        <dbReference type="ChEBI" id="CHEBI:33019"/>
        <dbReference type="ChEBI" id="CHEBI:37568"/>
        <dbReference type="ChEBI" id="CHEBI:63528"/>
        <dbReference type="EC" id="3.6.1.9"/>
    </reaction>
</comment>
<dbReference type="HAMAP" id="MF_00528">
    <property type="entry name" value="Maf"/>
    <property type="match status" value="1"/>
</dbReference>
<gene>
    <name evidence="4" type="ORF">A2227_07020</name>
</gene>
<dbReference type="SUPFAM" id="SSF52972">
    <property type="entry name" value="ITPase-like"/>
    <property type="match status" value="1"/>
</dbReference>
<dbReference type="PANTHER" id="PTHR43213:SF5">
    <property type="entry name" value="BIFUNCTIONAL DTTP_UTP PYROPHOSPHATASE_METHYLTRANSFERASE PROTEIN-RELATED"/>
    <property type="match status" value="1"/>
</dbReference>
<feature type="site" description="Important for substrate specificity" evidence="3">
    <location>
        <position position="154"/>
    </location>
</feature>
<dbReference type="NCBIfam" id="TIGR00172">
    <property type="entry name" value="maf"/>
    <property type="match status" value="1"/>
</dbReference>
<protein>
    <recommendedName>
        <fullName evidence="3">dTTP/UTP pyrophosphatase</fullName>
        <shortName evidence="3">dTTPase/UTPase</shortName>
        <ecNumber evidence="3">3.6.1.9</ecNumber>
    </recommendedName>
    <alternativeName>
        <fullName evidence="3">Nucleoside triphosphate pyrophosphatase</fullName>
    </alternativeName>
    <alternativeName>
        <fullName evidence="3">Nucleotide pyrophosphatase</fullName>
        <shortName evidence="3">Nucleotide PPase</shortName>
    </alternativeName>
</protein>
<evidence type="ECO:0000313" key="4">
    <source>
        <dbReference type="EMBL" id="OGF25072.1"/>
    </source>
</evidence>
<dbReference type="CDD" id="cd00555">
    <property type="entry name" value="Maf"/>
    <property type="match status" value="1"/>
</dbReference>
<evidence type="ECO:0000256" key="1">
    <source>
        <dbReference type="ARBA" id="ARBA00001968"/>
    </source>
</evidence>
<feature type="site" description="Important for substrate specificity" evidence="3">
    <location>
        <position position="70"/>
    </location>
</feature>
<dbReference type="PANTHER" id="PTHR43213">
    <property type="entry name" value="BIFUNCTIONAL DTTP/UTP PYROPHOSPHATASE/METHYLTRANSFERASE PROTEIN-RELATED"/>
    <property type="match status" value="1"/>
</dbReference>
<reference evidence="4 5" key="1">
    <citation type="journal article" date="2016" name="Nat. Commun.">
        <title>Thousands of microbial genomes shed light on interconnected biogeochemical processes in an aquifer system.</title>
        <authorList>
            <person name="Anantharaman K."/>
            <person name="Brown C.T."/>
            <person name="Hug L.A."/>
            <person name="Sharon I."/>
            <person name="Castelle C.J."/>
            <person name="Probst A.J."/>
            <person name="Thomas B.C."/>
            <person name="Singh A."/>
            <person name="Wilkins M.J."/>
            <person name="Karaoz U."/>
            <person name="Brodie E.L."/>
            <person name="Williams K.H."/>
            <person name="Hubbard S.S."/>
            <person name="Banfield J.F."/>
        </authorList>
    </citation>
    <scope>NUCLEOTIDE SEQUENCE [LARGE SCALE GENOMIC DNA]</scope>
</reference>
<comment type="function">
    <text evidence="3">Nucleoside triphosphate pyrophosphatase that hydrolyzes dTTP and UTP. May have a dual role in cell division arrest and in preventing the incorporation of modified nucleotides into cellular nucleic acids.</text>
</comment>
<keyword evidence="3" id="KW-0963">Cytoplasm</keyword>
<keyword evidence="3" id="KW-0546">Nucleotide metabolism</keyword>
<accession>A0A1F5SES4</accession>
<proteinExistence type="inferred from homology"/>
<feature type="active site" description="Proton acceptor" evidence="3">
    <location>
        <position position="69"/>
    </location>
</feature>
<comment type="similarity">
    <text evidence="3">Belongs to the Maf family. YhdE subfamily.</text>
</comment>
<sequence length="191" mass="20956">MKKIILASTSPRRKKLLDQIGLRFKAVASGYEENMDLKMKPADLARYLSSGKARAVAKKYRNAIIIAADTFIALKNEILGKPGTDKQARITLKKISGRTLEVITGLTVIDTAADKEVSRAVITKVSVKKLGKDEIDAYVRTGEPLDKAGAFGIQEKGAVFIKKIDGDYSNVVGLPLGELFSILKKMNRKIY</sequence>
<dbReference type="Proteomes" id="UP000178367">
    <property type="component" value="Unassembled WGS sequence"/>
</dbReference>
<dbReference type="GO" id="GO:0005737">
    <property type="term" value="C:cytoplasm"/>
    <property type="evidence" value="ECO:0007669"/>
    <property type="project" value="UniProtKB-SubCell"/>
</dbReference>
<dbReference type="Gene3D" id="3.90.950.10">
    <property type="match status" value="1"/>
</dbReference>
<evidence type="ECO:0000256" key="3">
    <source>
        <dbReference type="HAMAP-Rule" id="MF_00528"/>
    </source>
</evidence>
<comment type="subcellular location">
    <subcellularLocation>
        <location evidence="3">Cytoplasm</location>
    </subcellularLocation>
</comment>
<comment type="caution">
    <text evidence="3">Lacks conserved residue(s) required for the propagation of feature annotation.</text>
</comment>
<evidence type="ECO:0000313" key="5">
    <source>
        <dbReference type="Proteomes" id="UP000178367"/>
    </source>
</evidence>
<dbReference type="AlphaFoldDB" id="A0A1F5SES4"/>
<dbReference type="GO" id="GO:0036221">
    <property type="term" value="F:UTP diphosphatase activity"/>
    <property type="evidence" value="ECO:0007669"/>
    <property type="project" value="RHEA"/>
</dbReference>
<dbReference type="EC" id="3.6.1.9" evidence="3"/>
<comment type="cofactor">
    <cofactor evidence="1 3">
        <name>a divalent metal cation</name>
        <dbReference type="ChEBI" id="CHEBI:60240"/>
    </cofactor>
</comment>
<dbReference type="GO" id="GO:0009117">
    <property type="term" value="P:nucleotide metabolic process"/>
    <property type="evidence" value="ECO:0007669"/>
    <property type="project" value="UniProtKB-KW"/>
</dbReference>
<keyword evidence="2 3" id="KW-0378">Hydrolase</keyword>
<dbReference type="STRING" id="1797994.A2227_07020"/>
<dbReference type="InterPro" id="IPR003697">
    <property type="entry name" value="Maf-like"/>
</dbReference>
<dbReference type="EMBL" id="MFGB01000023">
    <property type="protein sequence ID" value="OGF25072.1"/>
    <property type="molecule type" value="Genomic_DNA"/>
</dbReference>
<dbReference type="PIRSF" id="PIRSF006305">
    <property type="entry name" value="Maf"/>
    <property type="match status" value="1"/>
</dbReference>